<dbReference type="GO" id="GO:0016757">
    <property type="term" value="F:glycosyltransferase activity"/>
    <property type="evidence" value="ECO:0007669"/>
    <property type="project" value="UniProtKB-KW"/>
</dbReference>
<evidence type="ECO:0000313" key="4">
    <source>
        <dbReference type="Proteomes" id="UP001596956"/>
    </source>
</evidence>
<keyword evidence="1 3" id="KW-0328">Glycosyltransferase</keyword>
<dbReference type="Proteomes" id="UP001596956">
    <property type="component" value="Unassembled WGS sequence"/>
</dbReference>
<dbReference type="Gene3D" id="3.40.1030.10">
    <property type="entry name" value="Nucleoside phosphorylase/phosphoribosyltransferase catalytic domain"/>
    <property type="match status" value="1"/>
</dbReference>
<reference evidence="4" key="1">
    <citation type="journal article" date="2019" name="Int. J. Syst. Evol. Microbiol.">
        <title>The Global Catalogue of Microorganisms (GCM) 10K type strain sequencing project: providing services to taxonomists for standard genome sequencing and annotation.</title>
        <authorList>
            <consortium name="The Broad Institute Genomics Platform"/>
            <consortium name="The Broad Institute Genome Sequencing Center for Infectious Disease"/>
            <person name="Wu L."/>
            <person name="Ma J."/>
        </authorList>
    </citation>
    <scope>NUCLEOTIDE SEQUENCE [LARGE SCALE GENOMIC DNA]</scope>
    <source>
        <strain evidence="4">CCUG 63369</strain>
    </source>
</reference>
<feature type="non-terminal residue" evidence="3">
    <location>
        <position position="1"/>
    </location>
</feature>
<keyword evidence="2" id="KW-0808">Transferase</keyword>
<evidence type="ECO:0000313" key="3">
    <source>
        <dbReference type="EMBL" id="MFD0802994.1"/>
    </source>
</evidence>
<name>A0ABW3BKV6_9ACTN</name>
<organism evidence="3 4">
    <name type="scientific">Streptomonospora algeriensis</name>
    <dbReference type="NCBI Taxonomy" id="995084"/>
    <lineage>
        <taxon>Bacteria</taxon>
        <taxon>Bacillati</taxon>
        <taxon>Actinomycetota</taxon>
        <taxon>Actinomycetes</taxon>
        <taxon>Streptosporangiales</taxon>
        <taxon>Nocardiopsidaceae</taxon>
        <taxon>Streptomonospora</taxon>
    </lineage>
</organism>
<dbReference type="InterPro" id="IPR035902">
    <property type="entry name" value="Nuc_phospho_transferase"/>
</dbReference>
<evidence type="ECO:0000256" key="1">
    <source>
        <dbReference type="ARBA" id="ARBA00022676"/>
    </source>
</evidence>
<keyword evidence="4" id="KW-1185">Reference proteome</keyword>
<protein>
    <submittedName>
        <fullName evidence="3">Anthranilate phosphoribosyltransferase</fullName>
    </submittedName>
</protein>
<dbReference type="EMBL" id="JBHTHR010000682">
    <property type="protein sequence ID" value="MFD0802994.1"/>
    <property type="molecule type" value="Genomic_DNA"/>
</dbReference>
<proteinExistence type="predicted"/>
<gene>
    <name evidence="3" type="ORF">ACFQZU_16930</name>
</gene>
<accession>A0ABW3BKV6</accession>
<comment type="caution">
    <text evidence="3">The sequence shown here is derived from an EMBL/GenBank/DDBJ whole genome shotgun (WGS) entry which is preliminary data.</text>
</comment>
<sequence>DGAVRDAVLLNAAAAVATTLPGFGSTGATATLRSALEIAGNALTSGAAARLLDTWVETSQAYAKQG</sequence>
<dbReference type="SUPFAM" id="SSF52418">
    <property type="entry name" value="Nucleoside phosphorylase/phosphoribosyltransferase catalytic domain"/>
    <property type="match status" value="1"/>
</dbReference>
<evidence type="ECO:0000256" key="2">
    <source>
        <dbReference type="ARBA" id="ARBA00022679"/>
    </source>
</evidence>